<dbReference type="SMART" id="SM00880">
    <property type="entry name" value="CHAD"/>
    <property type="match status" value="1"/>
</dbReference>
<dbReference type="PROSITE" id="PS51708">
    <property type="entry name" value="CHAD"/>
    <property type="match status" value="1"/>
</dbReference>
<dbReference type="Pfam" id="PF05235">
    <property type="entry name" value="CHAD"/>
    <property type="match status" value="1"/>
</dbReference>
<feature type="domain" description="CHAD" evidence="2">
    <location>
        <begin position="217"/>
        <end position="509"/>
    </location>
</feature>
<dbReference type="InterPro" id="IPR023577">
    <property type="entry name" value="CYTH_domain"/>
</dbReference>
<dbReference type="Gene3D" id="2.40.320.10">
    <property type="entry name" value="Hypothetical Protein Pfu-838710-001"/>
    <property type="match status" value="1"/>
</dbReference>
<evidence type="ECO:0000259" key="2">
    <source>
        <dbReference type="PROSITE" id="PS51708"/>
    </source>
</evidence>
<dbReference type="InterPro" id="IPR039013">
    <property type="entry name" value="YgiF"/>
</dbReference>
<evidence type="ECO:0000259" key="1">
    <source>
        <dbReference type="PROSITE" id="PS51707"/>
    </source>
</evidence>
<dbReference type="Proteomes" id="UP001549145">
    <property type="component" value="Unassembled WGS sequence"/>
</dbReference>
<name>A0ABV2L8X0_9HYPH</name>
<dbReference type="Gene3D" id="1.40.20.10">
    <property type="entry name" value="CHAD domain"/>
    <property type="match status" value="1"/>
</dbReference>
<dbReference type="RefSeq" id="WP_238281520.1">
    <property type="nucleotide sequence ID" value="NZ_BPQL01000126.1"/>
</dbReference>
<dbReference type="PANTHER" id="PTHR39569">
    <property type="entry name" value="INORGANIC TRIPHOSPHATASE"/>
    <property type="match status" value="1"/>
</dbReference>
<feature type="domain" description="CYTH" evidence="1">
    <location>
        <begin position="4"/>
        <end position="202"/>
    </location>
</feature>
<comment type="caution">
    <text evidence="3">The sequence shown here is derived from an EMBL/GenBank/DDBJ whole genome shotgun (WGS) entry which is preliminary data.</text>
</comment>
<dbReference type="SMART" id="SM01118">
    <property type="entry name" value="CYTH"/>
    <property type="match status" value="1"/>
</dbReference>
<dbReference type="PANTHER" id="PTHR39569:SF1">
    <property type="entry name" value="INORGANIC TRIPHOSPHATASE"/>
    <property type="match status" value="1"/>
</dbReference>
<dbReference type="Pfam" id="PF01928">
    <property type="entry name" value="CYTH"/>
    <property type="match status" value="1"/>
</dbReference>
<dbReference type="CDD" id="cd07756">
    <property type="entry name" value="CYTH-like_Pase_CHAD"/>
    <property type="match status" value="1"/>
</dbReference>
<dbReference type="SUPFAM" id="SSF55154">
    <property type="entry name" value="CYTH-like phosphatases"/>
    <property type="match status" value="1"/>
</dbReference>
<proteinExistence type="predicted"/>
<organism evidence="3 4">
    <name type="scientific">Methylobacterium goesingense</name>
    <dbReference type="NCBI Taxonomy" id="243690"/>
    <lineage>
        <taxon>Bacteria</taxon>
        <taxon>Pseudomonadati</taxon>
        <taxon>Pseudomonadota</taxon>
        <taxon>Alphaproteobacteria</taxon>
        <taxon>Hyphomicrobiales</taxon>
        <taxon>Methylobacteriaceae</taxon>
        <taxon>Methylobacterium</taxon>
    </lineage>
</organism>
<keyword evidence="4" id="KW-1185">Reference proteome</keyword>
<reference evidence="3 4" key="1">
    <citation type="submission" date="2024-06" db="EMBL/GenBank/DDBJ databases">
        <title>Genomic Encyclopedia of Type Strains, Phase IV (KMG-IV): sequencing the most valuable type-strain genomes for metagenomic binning, comparative biology and taxonomic classification.</title>
        <authorList>
            <person name="Goeker M."/>
        </authorList>
    </citation>
    <scope>NUCLEOTIDE SEQUENCE [LARGE SCALE GENOMIC DNA]</scope>
    <source>
        <strain evidence="3 4">DSM 21331</strain>
    </source>
</reference>
<dbReference type="InterPro" id="IPR038186">
    <property type="entry name" value="CHAD_dom_sf"/>
</dbReference>
<accession>A0ABV2L8X0</accession>
<dbReference type="InterPro" id="IPR007899">
    <property type="entry name" value="CHAD_dom"/>
</dbReference>
<dbReference type="PROSITE" id="PS51707">
    <property type="entry name" value="CYTH"/>
    <property type="match status" value="1"/>
</dbReference>
<evidence type="ECO:0000313" key="4">
    <source>
        <dbReference type="Proteomes" id="UP001549145"/>
    </source>
</evidence>
<dbReference type="EMBL" id="JBEPMM010000013">
    <property type="protein sequence ID" value="MET3694299.1"/>
    <property type="molecule type" value="Genomic_DNA"/>
</dbReference>
<evidence type="ECO:0000313" key="3">
    <source>
        <dbReference type="EMBL" id="MET3694299.1"/>
    </source>
</evidence>
<dbReference type="InterPro" id="IPR033469">
    <property type="entry name" value="CYTH-like_dom_sf"/>
</dbReference>
<sequence>MDAPREIELKLQCEGADLSELARHPFLHSAEPEHSAFLTSTYYDTAAGDLRAAGLTLRVRREGEAYLQTVKVASSGVGLFDRPEWEGPVADAQPDLAQLADTPVPALLDTVSDPALVPLFSTLVERRSRAIAYGASRIAVAFDQGRIETPNGDAPLWELELELAEGRPEDLFTLAQALAETVPLRLGALSKSARGFALVDGTFRRPSKAGPVRLAPEDTAGDAFRAIAQACLAQLRRNEDVFLHNHDPEALHQLRVALRRLRSAFTLFKPVLAEDSTAAHLRTEIKRVTDPFGHARNLDVFLAETLPAEIAKRPDEPGLEDLQARLEAERTRAYDAVLAILESQEWRSLILDLAGWLESGAWRTLPDAGERDRPAEAYAADVLDRARKRIAKRGRHLDRLDPEARHRVRIEAKKLRYGADFFASLFADKKARKRHKAFAAALSDLQDHLGALNDQATAHTVLASLVVSPDHPPVASETLFAAGLAAADNEADARKLLKAAAEAHGDLIDVKPFWR</sequence>
<protein>
    <submittedName>
        <fullName evidence="3">Inorganic triphosphatase YgiF</fullName>
    </submittedName>
</protein>
<gene>
    <name evidence="3" type="ORF">ABID43_003858</name>
</gene>